<keyword evidence="2" id="KW-1185">Reference proteome</keyword>
<sequence>MAQPPEVKGRLSRAVAQLNTLLGAGGAASGRGALIQVWMPSQLNDGSTVLSAQGLPFAVAGVGDLLALFRCVSCRYRFSTDTSKPALMGAIGRVYASCEPEMCNDVQKYDKQVYLRVTEAQRCRVHSTLVMPVFDAADASTGAQQPVAVFEVVQSGQSALFPEMLEWLSASLQARVGGACGVDAGTPK</sequence>
<proteinExistence type="predicted"/>
<accession>A0A0D2KBP7</accession>
<dbReference type="GO" id="GO:0003700">
    <property type="term" value="F:DNA-binding transcription factor activity"/>
    <property type="evidence" value="ECO:0007669"/>
    <property type="project" value="InterPro"/>
</dbReference>
<dbReference type="InterPro" id="IPR045012">
    <property type="entry name" value="NLP"/>
</dbReference>
<dbReference type="RefSeq" id="XP_013906592.1">
    <property type="nucleotide sequence ID" value="XM_014051138.1"/>
</dbReference>
<dbReference type="OrthoDB" id="6270329at2759"/>
<protein>
    <recommendedName>
        <fullName evidence="3">GAF domain-containing protein</fullName>
    </recommendedName>
</protein>
<dbReference type="STRING" id="145388.A0A0D2KBP7"/>
<evidence type="ECO:0000313" key="2">
    <source>
        <dbReference type="Proteomes" id="UP000054498"/>
    </source>
</evidence>
<dbReference type="GeneID" id="25726506"/>
<dbReference type="EMBL" id="KK100249">
    <property type="protein sequence ID" value="KIZ07573.1"/>
    <property type="molecule type" value="Genomic_DNA"/>
</dbReference>
<reference evidence="1 2" key="1">
    <citation type="journal article" date="2013" name="BMC Genomics">
        <title>Reconstruction of the lipid metabolism for the microalga Monoraphidium neglectum from its genome sequence reveals characteristics suitable for biofuel production.</title>
        <authorList>
            <person name="Bogen C."/>
            <person name="Al-Dilaimi A."/>
            <person name="Albersmeier A."/>
            <person name="Wichmann J."/>
            <person name="Grundmann M."/>
            <person name="Rupp O."/>
            <person name="Lauersen K.J."/>
            <person name="Blifernez-Klassen O."/>
            <person name="Kalinowski J."/>
            <person name="Goesmann A."/>
            <person name="Mussgnug J.H."/>
            <person name="Kruse O."/>
        </authorList>
    </citation>
    <scope>NUCLEOTIDE SEQUENCE [LARGE SCALE GENOMIC DNA]</scope>
    <source>
        <strain evidence="1 2">SAG 48.87</strain>
    </source>
</reference>
<gene>
    <name evidence="1" type="ORF">MNEG_0388</name>
</gene>
<dbReference type="PANTHER" id="PTHR32002">
    <property type="entry name" value="PROTEIN NLP8"/>
    <property type="match status" value="1"/>
</dbReference>
<evidence type="ECO:0000313" key="1">
    <source>
        <dbReference type="EMBL" id="KIZ07573.1"/>
    </source>
</evidence>
<dbReference type="Proteomes" id="UP000054498">
    <property type="component" value="Unassembled WGS sequence"/>
</dbReference>
<name>A0A0D2KBP7_9CHLO</name>
<dbReference type="KEGG" id="mng:MNEG_0388"/>
<evidence type="ECO:0008006" key="3">
    <source>
        <dbReference type="Google" id="ProtNLM"/>
    </source>
</evidence>
<dbReference type="AlphaFoldDB" id="A0A0D2KBP7"/>
<dbReference type="PANTHER" id="PTHR32002:SF41">
    <property type="entry name" value="PROTEIN NLP8"/>
    <property type="match status" value="1"/>
</dbReference>
<organism evidence="1 2">
    <name type="scientific">Monoraphidium neglectum</name>
    <dbReference type="NCBI Taxonomy" id="145388"/>
    <lineage>
        <taxon>Eukaryota</taxon>
        <taxon>Viridiplantae</taxon>
        <taxon>Chlorophyta</taxon>
        <taxon>core chlorophytes</taxon>
        <taxon>Chlorophyceae</taxon>
        <taxon>CS clade</taxon>
        <taxon>Sphaeropleales</taxon>
        <taxon>Selenastraceae</taxon>
        <taxon>Monoraphidium</taxon>
    </lineage>
</organism>